<dbReference type="InterPro" id="IPR001138">
    <property type="entry name" value="Zn2Cys6_DnaBD"/>
</dbReference>
<dbReference type="PANTHER" id="PTHR47659:SF7">
    <property type="entry name" value="FUNGAL TRANSCRIPTIONAL REGULATORY PROTEIN, N-TERMINAL DOMAIN-CONTAINING PROTEIN"/>
    <property type="match status" value="1"/>
</dbReference>
<gene>
    <name evidence="5" type="ORF">K493DRAFT_312881</name>
</gene>
<dbReference type="SUPFAM" id="SSF57701">
    <property type="entry name" value="Zn2/Cys6 DNA-binding domain"/>
    <property type="match status" value="1"/>
</dbReference>
<keyword evidence="6" id="KW-1185">Reference proteome</keyword>
<protein>
    <recommendedName>
        <fullName evidence="4">Zn(2)-C6 fungal-type domain-containing protein</fullName>
    </recommendedName>
</protein>
<dbReference type="CDD" id="cd00067">
    <property type="entry name" value="GAL4"/>
    <property type="match status" value="1"/>
</dbReference>
<evidence type="ECO:0000313" key="5">
    <source>
        <dbReference type="EMBL" id="ORY00262.1"/>
    </source>
</evidence>
<evidence type="ECO:0000256" key="2">
    <source>
        <dbReference type="ARBA" id="ARBA00023242"/>
    </source>
</evidence>
<dbReference type="STRING" id="1314790.A0A1Y1YQF2"/>
<dbReference type="PROSITE" id="PS50048">
    <property type="entry name" value="ZN2_CY6_FUNGAL_2"/>
    <property type="match status" value="1"/>
</dbReference>
<reference evidence="5 6" key="1">
    <citation type="submission" date="2016-07" db="EMBL/GenBank/DDBJ databases">
        <title>Pervasive Adenine N6-methylation of Active Genes in Fungi.</title>
        <authorList>
            <consortium name="DOE Joint Genome Institute"/>
            <person name="Mondo S.J."/>
            <person name="Dannebaum R.O."/>
            <person name="Kuo R.C."/>
            <person name="Labutti K."/>
            <person name="Haridas S."/>
            <person name="Kuo A."/>
            <person name="Salamov A."/>
            <person name="Ahrendt S.R."/>
            <person name="Lipzen A."/>
            <person name="Sullivan W."/>
            <person name="Andreopoulos W.B."/>
            <person name="Clum A."/>
            <person name="Lindquist E."/>
            <person name="Daum C."/>
            <person name="Ramamoorthy G.K."/>
            <person name="Gryganskyi A."/>
            <person name="Culley D."/>
            <person name="Magnuson J.K."/>
            <person name="James T.Y."/>
            <person name="O'Malley M.A."/>
            <person name="Stajich J.E."/>
            <person name="Spatafora J.W."/>
            <person name="Visel A."/>
            <person name="Grigoriev I.V."/>
        </authorList>
    </citation>
    <scope>NUCLEOTIDE SEQUENCE [LARGE SCALE GENOMIC DNA]</scope>
    <source>
        <strain evidence="5 6">CBS 931.73</strain>
    </source>
</reference>
<dbReference type="InterPro" id="IPR036864">
    <property type="entry name" value="Zn2-C6_fun-type_DNA-bd_sf"/>
</dbReference>
<feature type="compositionally biased region" description="Low complexity" evidence="3">
    <location>
        <begin position="124"/>
        <end position="143"/>
    </location>
</feature>
<sequence length="233" mass="25973">MEFHTQIFSIFPANPDQLLDETSRPKRKQVKNACINCQKACKKCDEGRPCQRCIKYGLGDTCRNSVRKERRKGERRGPYIKKESKSRYTTPHNEPHFSVISPISNATKPQAIPKNIELMHTQQSDMVSSRSASPASSSGFVSDLLQTPPPSPAYHKNLANTVLTEGSPNEPVKGSPYYPPVSMHLPSAPLFNATSTRDVSSHGVWMNSNLQLPPLTNHTQLPSFREILSSINC</sequence>
<comment type="caution">
    <text evidence="5">The sequence shown here is derived from an EMBL/GenBank/DDBJ whole genome shotgun (WGS) entry which is preliminary data.</text>
</comment>
<dbReference type="SMART" id="SM00066">
    <property type="entry name" value="GAL4"/>
    <property type="match status" value="1"/>
</dbReference>
<keyword evidence="1" id="KW-0479">Metal-binding</keyword>
<name>A0A1Y1YQF2_9FUNG</name>
<evidence type="ECO:0000313" key="6">
    <source>
        <dbReference type="Proteomes" id="UP000193498"/>
    </source>
</evidence>
<organism evidence="5 6">
    <name type="scientific">Basidiobolus meristosporus CBS 931.73</name>
    <dbReference type="NCBI Taxonomy" id="1314790"/>
    <lineage>
        <taxon>Eukaryota</taxon>
        <taxon>Fungi</taxon>
        <taxon>Fungi incertae sedis</taxon>
        <taxon>Zoopagomycota</taxon>
        <taxon>Entomophthoromycotina</taxon>
        <taxon>Basidiobolomycetes</taxon>
        <taxon>Basidiobolales</taxon>
        <taxon>Basidiobolaceae</taxon>
        <taxon>Basidiobolus</taxon>
    </lineage>
</organism>
<dbReference type="Pfam" id="PF00172">
    <property type="entry name" value="Zn_clus"/>
    <property type="match status" value="1"/>
</dbReference>
<keyword evidence="2" id="KW-0539">Nucleus</keyword>
<accession>A0A1Y1YQF2</accession>
<feature type="region of interest" description="Disordered" evidence="3">
    <location>
        <begin position="122"/>
        <end position="148"/>
    </location>
</feature>
<dbReference type="GO" id="GO:0008270">
    <property type="term" value="F:zinc ion binding"/>
    <property type="evidence" value="ECO:0007669"/>
    <property type="project" value="InterPro"/>
</dbReference>
<feature type="compositionally biased region" description="Basic and acidic residues" evidence="3">
    <location>
        <begin position="71"/>
        <end position="86"/>
    </location>
</feature>
<dbReference type="EMBL" id="MCFE01000085">
    <property type="protein sequence ID" value="ORY00262.1"/>
    <property type="molecule type" value="Genomic_DNA"/>
</dbReference>
<evidence type="ECO:0000259" key="4">
    <source>
        <dbReference type="PROSITE" id="PS50048"/>
    </source>
</evidence>
<dbReference type="OrthoDB" id="5575144at2759"/>
<dbReference type="InterPro" id="IPR050335">
    <property type="entry name" value="ERT1_acuK_gluconeogen_tf"/>
</dbReference>
<dbReference type="GO" id="GO:0000981">
    <property type="term" value="F:DNA-binding transcription factor activity, RNA polymerase II-specific"/>
    <property type="evidence" value="ECO:0007669"/>
    <property type="project" value="InterPro"/>
</dbReference>
<feature type="region of interest" description="Disordered" evidence="3">
    <location>
        <begin position="68"/>
        <end position="100"/>
    </location>
</feature>
<proteinExistence type="predicted"/>
<dbReference type="AlphaFoldDB" id="A0A1Y1YQF2"/>
<dbReference type="InParanoid" id="A0A1Y1YQF2"/>
<evidence type="ECO:0000256" key="1">
    <source>
        <dbReference type="ARBA" id="ARBA00022723"/>
    </source>
</evidence>
<evidence type="ECO:0000256" key="3">
    <source>
        <dbReference type="SAM" id="MobiDB-lite"/>
    </source>
</evidence>
<dbReference type="PANTHER" id="PTHR47659">
    <property type="entry name" value="ZN(II)2CYS6 TRANSCRIPTION FACTOR (EUROFUNG)-RELATED"/>
    <property type="match status" value="1"/>
</dbReference>
<feature type="domain" description="Zn(2)-C6 fungal-type" evidence="4">
    <location>
        <begin position="33"/>
        <end position="64"/>
    </location>
</feature>
<dbReference type="Proteomes" id="UP000193498">
    <property type="component" value="Unassembled WGS sequence"/>
</dbReference>